<evidence type="ECO:0000259" key="1">
    <source>
        <dbReference type="Pfam" id="PF12705"/>
    </source>
</evidence>
<dbReference type="KEGG" id="rbu:PG1C_04940"/>
<dbReference type="HOGENOM" id="CLU_015152_0_0_4"/>
<dbReference type="InterPro" id="IPR011604">
    <property type="entry name" value="PDDEXK-like_dom_sf"/>
</dbReference>
<organism evidence="2 3">
    <name type="scientific">Rugosibacter aromaticivorans</name>
    <dbReference type="NCBI Taxonomy" id="1565605"/>
    <lineage>
        <taxon>Bacteria</taxon>
        <taxon>Pseudomonadati</taxon>
        <taxon>Pseudomonadota</taxon>
        <taxon>Betaproteobacteria</taxon>
        <taxon>Nitrosomonadales</taxon>
        <taxon>Sterolibacteriaceae</taxon>
        <taxon>Rugosibacter</taxon>
    </lineage>
</organism>
<name>A0A0C5IYZ8_9PROT</name>
<evidence type="ECO:0000313" key="2">
    <source>
        <dbReference type="EMBL" id="AJP47982.1"/>
    </source>
</evidence>
<proteinExistence type="predicted"/>
<gene>
    <name evidence="2" type="ORF">PG1C_04940</name>
</gene>
<protein>
    <recommendedName>
        <fullName evidence="1">PD-(D/E)XK endonuclease-like domain-containing protein</fullName>
    </recommendedName>
</protein>
<accession>A0A0C5IYZ8</accession>
<dbReference type="AlphaFoldDB" id="A0A0C5IYZ8"/>
<dbReference type="STRING" id="1565605.PG1C_04940"/>
<dbReference type="Proteomes" id="UP000061603">
    <property type="component" value="Chromosome"/>
</dbReference>
<sequence>MKIRLGLHLDGQRGWHPANRLGYATVGPLGLLGILETQLGLHSDGVSQSERIVHYRDCLKRCDSSDRFYHRTFETDELGTAATLLAWRDQWIIHGWSGALEHATSQRLRDLADVEKFAREAVPPGLGERLGFVLVSMDHRKLAIDEIELVDPVEWFPKRWRDILSRLPLNTVSYKAGLAIGTGFLGEVQEALLKAENGNAVSKLTWKDDGSLKVVQAETRFLAGRWLAQSVIGSDGEGLIVSSSDGAVLDSILVAADGARQGFRDASAFRPTLQVLPLALEILWEPLNFYGLLQFLTHPICPVPGYARRKLAGKLAEKPGIGGTSWEDALGAVDEHYQDRADEVRATIKFWIEHPRHSQEMGAPVKVVLDRVARLTEYFRSRLADTDRTARIAFNAGFAQCTVCRDALDALIRQGVETIKPRQLQKLVAQATARGSENPVLEPEVGALMGVSDPAAVCESFDRVLWWQLGLPSLPSGYPWSSAELKELAMVGVELPAISDVLDRTAKAWLKPILAARKELILVLPPKGEEVHPVWLMIEAFIEKIPVAGLESLLARDSHDIPPVAHVPLPLRRRWWALPEGLVVKPLPQDSFSSLEVLLFNPYQWLLKYPAALRPSRILSVSTDFRLFGNLAHALVERFFHQEKPLALAESALMAWFDATFDQLIVEEGAVLLMPGRRSDLEGFRIKLRESIRQLRKQLIDAGIVEVLPEHELSGHYVGGRIHGYADLALRNGAGVRAIVDMKWSGAKKYPAKLKENRHLQLAIYGEMLRQSEGAWPSVAYYILDVGQLFATDTAFFPSAQMVHRTTDEGTPHLWQRFAETWKWRQQQIVAGKFEVVLEGVPEDEDSVVPEDGLQIEILPPEYNDYLALAGWEE</sequence>
<dbReference type="InterPro" id="IPR038726">
    <property type="entry name" value="PDDEXK_AddAB-type"/>
</dbReference>
<evidence type="ECO:0000313" key="3">
    <source>
        <dbReference type="Proteomes" id="UP000061603"/>
    </source>
</evidence>
<dbReference type="Pfam" id="PF12705">
    <property type="entry name" value="PDDEXK_1"/>
    <property type="match status" value="1"/>
</dbReference>
<dbReference type="PATRIC" id="fig|1565605.3.peg.1036"/>
<reference evidence="2 3" key="1">
    <citation type="journal article" date="2015" name="Genome Announc.">
        <title>Complete Genome Sequence of a Novel Bacterium within the Family Rhodocyclaceae That Degrades Polycyclic Aromatic Hydrocarbons.</title>
        <authorList>
            <person name="Singleton D.R."/>
            <person name="Dickey A.N."/>
            <person name="Scholl E.H."/>
            <person name="Wright F.A."/>
            <person name="Aitken M.D."/>
        </authorList>
    </citation>
    <scope>NUCLEOTIDE SEQUENCE [LARGE SCALE GENOMIC DNA]</scope>
    <source>
        <strain evidence="3">PG1-Ca6</strain>
    </source>
</reference>
<feature type="domain" description="PD-(D/E)XK endonuclease-like" evidence="1">
    <location>
        <begin position="591"/>
        <end position="783"/>
    </location>
</feature>
<dbReference type="EMBL" id="CP010554">
    <property type="protein sequence ID" value="AJP47982.1"/>
    <property type="molecule type" value="Genomic_DNA"/>
</dbReference>
<dbReference type="Gene3D" id="3.90.320.10">
    <property type="match status" value="1"/>
</dbReference>
<keyword evidence="3" id="KW-1185">Reference proteome</keyword>